<feature type="transmembrane region" description="Helical" evidence="9">
    <location>
        <begin position="37"/>
        <end position="58"/>
    </location>
</feature>
<dbReference type="PROSITE" id="PS51105">
    <property type="entry name" value="PTS_EIIC_TYPE_3"/>
    <property type="match status" value="1"/>
</dbReference>
<evidence type="ECO:0000256" key="3">
    <source>
        <dbReference type="ARBA" id="ARBA00022475"/>
    </source>
</evidence>
<evidence type="ECO:0000256" key="8">
    <source>
        <dbReference type="PIRNR" id="PIRNR006351"/>
    </source>
</evidence>
<keyword evidence="2 8" id="KW-0813">Transport</keyword>
<comment type="subcellular location">
    <subcellularLocation>
        <location evidence="1">Cell membrane</location>
        <topology evidence="1">Multi-pass membrane protein</topology>
    </subcellularLocation>
</comment>
<dbReference type="RefSeq" id="WP_055266864.1">
    <property type="nucleotide sequence ID" value="NZ_CABIXQ010000017.1"/>
</dbReference>
<dbReference type="NCBIfam" id="TIGR00410">
    <property type="entry name" value="lacE"/>
    <property type="match status" value="1"/>
</dbReference>
<evidence type="ECO:0000256" key="5">
    <source>
        <dbReference type="ARBA" id="ARBA00022692"/>
    </source>
</evidence>
<feature type="transmembrane region" description="Helical" evidence="9">
    <location>
        <begin position="385"/>
        <end position="412"/>
    </location>
</feature>
<dbReference type="AlphaFoldDB" id="A0A174ID20"/>
<dbReference type="GO" id="GO:1901264">
    <property type="term" value="P:carbohydrate derivative transport"/>
    <property type="evidence" value="ECO:0007669"/>
    <property type="project" value="TreeGrafter"/>
</dbReference>
<evidence type="ECO:0000256" key="9">
    <source>
        <dbReference type="SAM" id="Phobius"/>
    </source>
</evidence>
<feature type="transmembrane region" description="Helical" evidence="9">
    <location>
        <begin position="283"/>
        <end position="308"/>
    </location>
</feature>
<dbReference type="Pfam" id="PF02378">
    <property type="entry name" value="PTS_EIIC"/>
    <property type="match status" value="1"/>
</dbReference>
<dbReference type="GO" id="GO:0008982">
    <property type="term" value="F:protein-N(PI)-phosphohistidine-sugar phosphotransferase activity"/>
    <property type="evidence" value="ECO:0007669"/>
    <property type="project" value="UniProtKB-UniRule"/>
</dbReference>
<dbReference type="PANTHER" id="PTHR33989:SF11">
    <property type="entry name" value="LICHENAN PERMEASE IIC COMPONENT"/>
    <property type="match status" value="1"/>
</dbReference>
<keyword evidence="5 9" id="KW-0812">Transmembrane</keyword>
<name>A0A174ID20_9CLOT</name>
<feature type="transmembrane region" description="Helical" evidence="9">
    <location>
        <begin position="140"/>
        <end position="159"/>
    </location>
</feature>
<evidence type="ECO:0000256" key="2">
    <source>
        <dbReference type="ARBA" id="ARBA00022448"/>
    </source>
</evidence>
<feature type="transmembrane region" description="Helical" evidence="9">
    <location>
        <begin position="242"/>
        <end position="263"/>
    </location>
</feature>
<evidence type="ECO:0000313" key="12">
    <source>
        <dbReference type="Proteomes" id="UP000095594"/>
    </source>
</evidence>
<keyword evidence="3 8" id="KW-1003">Cell membrane</keyword>
<evidence type="ECO:0000313" key="11">
    <source>
        <dbReference type="EMBL" id="CUO82849.1"/>
    </source>
</evidence>
<dbReference type="InterPro" id="IPR004501">
    <property type="entry name" value="PTS_EIIC_3"/>
</dbReference>
<dbReference type="EMBL" id="CYZX01000017">
    <property type="protein sequence ID" value="CUO82849.1"/>
    <property type="molecule type" value="Genomic_DNA"/>
</dbReference>
<feature type="transmembrane region" description="Helical" evidence="9">
    <location>
        <begin position="215"/>
        <end position="235"/>
    </location>
</feature>
<evidence type="ECO:0000256" key="7">
    <source>
        <dbReference type="ARBA" id="ARBA00023136"/>
    </source>
</evidence>
<dbReference type="GO" id="GO:0005886">
    <property type="term" value="C:plasma membrane"/>
    <property type="evidence" value="ECO:0007669"/>
    <property type="project" value="UniProtKB-SubCell"/>
</dbReference>
<feature type="transmembrane region" description="Helical" evidence="9">
    <location>
        <begin position="78"/>
        <end position="98"/>
    </location>
</feature>
<dbReference type="InterPro" id="IPR004796">
    <property type="entry name" value="PTS_IIC_cello"/>
</dbReference>
<proteinExistence type="predicted"/>
<protein>
    <recommendedName>
        <fullName evidence="8">Permease IIC component</fullName>
    </recommendedName>
</protein>
<gene>
    <name evidence="11" type="primary">gmuC_7</name>
    <name evidence="11" type="ORF">ERS852471_02401</name>
</gene>
<dbReference type="PANTHER" id="PTHR33989">
    <property type="match status" value="1"/>
</dbReference>
<accession>A0A174ID20</accession>
<sequence>MKEKVGGFGNFIESKLLPVADKFSRQRHLTALRDGMLAYLPFTIISSIFLIIAFLPIPGYSEFMTNLFNDGGAWVGKLVYVTNSTNDVAGFFVLFATAYSLAKSYNVDKLQASLTALAAFLVVTPYISGDAGTAIPMVKVGAQAMFVAFIVAMVSVEIYRRMEQKGIVIKMPDAVPPAVAKPFASLVPAFVTILVFWIVRVIFDVALNSDLFTTINLIIGKPLLLLGGSLGGFVFALLFEQFLWFFGIHGGSIVSSGAMNPIWTMLEDANRVASIAGEAPVNIIGSSFRTAFASIGVVGCVIAMVIVAKSKQYKEVGKVGLVPYCFNIGEPVLFGVPLMLNPIYFIPLVITPAVSSLIAYAALAFKLVPIPTGLAQLPWTTPPIISGYLVTGSISGSILQIVLLVVATLIWLPFVKIADKQIYVEEQKREMEMSK</sequence>
<dbReference type="InterPro" id="IPR051088">
    <property type="entry name" value="PTS_Sugar-EIIC/EIIB"/>
</dbReference>
<reference evidence="11 12" key="1">
    <citation type="submission" date="2015-09" db="EMBL/GenBank/DDBJ databases">
        <authorList>
            <consortium name="Pathogen Informatics"/>
        </authorList>
    </citation>
    <scope>NUCLEOTIDE SEQUENCE [LARGE SCALE GENOMIC DNA]</scope>
    <source>
        <strain evidence="11 12">2789STDY5834856</strain>
    </source>
</reference>
<organism evidence="11 12">
    <name type="scientific">Clostridium disporicum</name>
    <dbReference type="NCBI Taxonomy" id="84024"/>
    <lineage>
        <taxon>Bacteria</taxon>
        <taxon>Bacillati</taxon>
        <taxon>Bacillota</taxon>
        <taxon>Clostridia</taxon>
        <taxon>Eubacteriales</taxon>
        <taxon>Clostridiaceae</taxon>
        <taxon>Clostridium</taxon>
    </lineage>
</organism>
<evidence type="ECO:0000256" key="6">
    <source>
        <dbReference type="ARBA" id="ARBA00022989"/>
    </source>
</evidence>
<feature type="domain" description="PTS EIIC type-3" evidence="10">
    <location>
        <begin position="12"/>
        <end position="414"/>
    </location>
</feature>
<evidence type="ECO:0000256" key="4">
    <source>
        <dbReference type="ARBA" id="ARBA00022597"/>
    </source>
</evidence>
<dbReference type="Proteomes" id="UP000095594">
    <property type="component" value="Unassembled WGS sequence"/>
</dbReference>
<evidence type="ECO:0000256" key="1">
    <source>
        <dbReference type="ARBA" id="ARBA00004651"/>
    </source>
</evidence>
<comment type="function">
    <text evidence="8">The phosphoenolpyruvate-dependent sugar phosphotransferase system (PTS), a major carbohydrate active -transport system, catalyzes the phosphorylation of incoming sugar substrates concomitant with their translocation across the cell membrane.</text>
</comment>
<dbReference type="PIRSF" id="PIRSF006351">
    <property type="entry name" value="PTS_EIIC-Cellobiose"/>
    <property type="match status" value="1"/>
</dbReference>
<evidence type="ECO:0000259" key="10">
    <source>
        <dbReference type="PROSITE" id="PS51105"/>
    </source>
</evidence>
<dbReference type="OrthoDB" id="1641940at2"/>
<feature type="transmembrane region" description="Helical" evidence="9">
    <location>
        <begin position="343"/>
        <end position="365"/>
    </location>
</feature>
<keyword evidence="7 8" id="KW-0472">Membrane</keyword>
<feature type="transmembrane region" description="Helical" evidence="9">
    <location>
        <begin position="110"/>
        <end position="128"/>
    </location>
</feature>
<dbReference type="InterPro" id="IPR003352">
    <property type="entry name" value="PTS_EIIC"/>
</dbReference>
<dbReference type="GO" id="GO:0009401">
    <property type="term" value="P:phosphoenolpyruvate-dependent sugar phosphotransferase system"/>
    <property type="evidence" value="ECO:0007669"/>
    <property type="project" value="InterPro"/>
</dbReference>
<keyword evidence="4 8" id="KW-0762">Sugar transport</keyword>
<feature type="transmembrane region" description="Helical" evidence="9">
    <location>
        <begin position="179"/>
        <end position="203"/>
    </location>
</feature>
<keyword evidence="6 9" id="KW-1133">Transmembrane helix</keyword>